<dbReference type="Pfam" id="PF13614">
    <property type="entry name" value="AAA_31"/>
    <property type="match status" value="1"/>
</dbReference>
<feature type="region of interest" description="Disordered" evidence="1">
    <location>
        <begin position="119"/>
        <end position="166"/>
    </location>
</feature>
<dbReference type="PANTHER" id="PTHR43384">
    <property type="entry name" value="SEPTUM SITE-DETERMINING PROTEIN MIND HOMOLOG, CHLOROPLASTIC-RELATED"/>
    <property type="match status" value="1"/>
</dbReference>
<keyword evidence="4" id="KW-1185">Reference proteome</keyword>
<dbReference type="Gene3D" id="3.40.50.300">
    <property type="entry name" value="P-loop containing nucleotide triphosphate hydrolases"/>
    <property type="match status" value="1"/>
</dbReference>
<dbReference type="InterPro" id="IPR027417">
    <property type="entry name" value="P-loop_NTPase"/>
</dbReference>
<reference evidence="3 4" key="1">
    <citation type="submission" date="2018-10" db="EMBL/GenBank/DDBJ databases">
        <title>Phylogenomics of Brevibacillus.</title>
        <authorList>
            <person name="Dunlap C."/>
        </authorList>
    </citation>
    <scope>NUCLEOTIDE SEQUENCE [LARGE SCALE GENOMIC DNA]</scope>
    <source>
        <strain evidence="3 4">DSM 100115</strain>
    </source>
</reference>
<dbReference type="AlphaFoldDB" id="A0A3M8AZB9"/>
<dbReference type="GO" id="GO:0009898">
    <property type="term" value="C:cytoplasmic side of plasma membrane"/>
    <property type="evidence" value="ECO:0007669"/>
    <property type="project" value="TreeGrafter"/>
</dbReference>
<feature type="compositionally biased region" description="Basic and acidic residues" evidence="1">
    <location>
        <begin position="130"/>
        <end position="157"/>
    </location>
</feature>
<dbReference type="SUPFAM" id="SSF52540">
    <property type="entry name" value="P-loop containing nucleoside triphosphate hydrolases"/>
    <property type="match status" value="1"/>
</dbReference>
<dbReference type="OrthoDB" id="2465037at2"/>
<evidence type="ECO:0000259" key="2">
    <source>
        <dbReference type="Pfam" id="PF13614"/>
    </source>
</evidence>
<name>A0A3M8AZB9_9BACL</name>
<comment type="caution">
    <text evidence="3">The sequence shown here is derived from an EMBL/GenBank/DDBJ whole genome shotgun (WGS) entry which is preliminary data.</text>
</comment>
<evidence type="ECO:0000313" key="3">
    <source>
        <dbReference type="EMBL" id="RNB56551.1"/>
    </source>
</evidence>
<feature type="compositionally biased region" description="Low complexity" evidence="1">
    <location>
        <begin position="119"/>
        <end position="129"/>
    </location>
</feature>
<dbReference type="GO" id="GO:0016887">
    <property type="term" value="F:ATP hydrolysis activity"/>
    <property type="evidence" value="ECO:0007669"/>
    <property type="project" value="TreeGrafter"/>
</dbReference>
<dbReference type="InterPro" id="IPR025669">
    <property type="entry name" value="AAA_dom"/>
</dbReference>
<feature type="domain" description="AAA" evidence="2">
    <location>
        <begin position="187"/>
        <end position="331"/>
    </location>
</feature>
<dbReference type="EMBL" id="RHHS01000028">
    <property type="protein sequence ID" value="RNB56551.1"/>
    <property type="molecule type" value="Genomic_DNA"/>
</dbReference>
<dbReference type="GO" id="GO:0005829">
    <property type="term" value="C:cytosol"/>
    <property type="evidence" value="ECO:0007669"/>
    <property type="project" value="TreeGrafter"/>
</dbReference>
<evidence type="ECO:0000313" key="4">
    <source>
        <dbReference type="Proteomes" id="UP000268829"/>
    </source>
</evidence>
<dbReference type="Proteomes" id="UP000268829">
    <property type="component" value="Unassembled WGS sequence"/>
</dbReference>
<gene>
    <name evidence="3" type="ORF">EDM57_12145</name>
</gene>
<dbReference type="GO" id="GO:0005524">
    <property type="term" value="F:ATP binding"/>
    <property type="evidence" value="ECO:0007669"/>
    <property type="project" value="TreeGrafter"/>
</dbReference>
<proteinExistence type="predicted"/>
<dbReference type="GO" id="GO:0051782">
    <property type="term" value="P:negative regulation of cell division"/>
    <property type="evidence" value="ECO:0007669"/>
    <property type="project" value="TreeGrafter"/>
</dbReference>
<evidence type="ECO:0000256" key="1">
    <source>
        <dbReference type="SAM" id="MobiDB-lite"/>
    </source>
</evidence>
<dbReference type="PANTHER" id="PTHR43384:SF13">
    <property type="entry name" value="SLR0110 PROTEIN"/>
    <property type="match status" value="1"/>
</dbReference>
<dbReference type="InterPro" id="IPR050625">
    <property type="entry name" value="ParA/MinD_ATPase"/>
</dbReference>
<accession>A0A3M8AZB9</accession>
<organism evidence="3 4">
    <name type="scientific">Brevibacillus gelatini</name>
    <dbReference type="NCBI Taxonomy" id="1655277"/>
    <lineage>
        <taxon>Bacteria</taxon>
        <taxon>Bacillati</taxon>
        <taxon>Bacillota</taxon>
        <taxon>Bacilli</taxon>
        <taxon>Bacillales</taxon>
        <taxon>Paenibacillaceae</taxon>
        <taxon>Brevibacillus</taxon>
    </lineage>
</organism>
<sequence>MIMLATQTQRVFSTVPLKNKDVTVVSPDQLLSHVQETPNAIVYLLWPEDKVLLPLLRDHAKVYVLGNFKSEQYVEEMKDAMRNGAHDFLDRTDHVSTASYDTNDSETETKPVEHVIRLVPRTRPSSSVPRSKEQSKFSEPMEHEEQQRKEEKQEFHPPIDQQPETVSVNFSRLDELHIRPIGGRQMFVVTSTKGGIGKTTIAMNVARLLHDHANGRVILVDLMHPHGNVTTRMRIKSEVNVKTWEPYFENNALVTDQVILTKLVVKHPNGLYVLPGVNVGQSCSPELVGYILTHLTRTFDYVVIDIGPERQDLLSVAMSMANRTLLVVDYDLATIKDSQEYLDLWSRRQLFLEKISVLVNFEPTKKDRNTLTREKCKAYLNGLSIIGFLPEAAGMRAIHNEGKVLVQEDKSHPFSVALIGVMESLVSGFTLKEKRGFFARLFGGKKS</sequence>
<protein>
    <recommendedName>
        <fullName evidence="2">AAA domain-containing protein</fullName>
    </recommendedName>
</protein>